<dbReference type="EMBL" id="BK016237">
    <property type="protein sequence ID" value="DAG04023.1"/>
    <property type="molecule type" value="Genomic_DNA"/>
</dbReference>
<protein>
    <submittedName>
        <fullName evidence="2">Uncharacterized protein</fullName>
    </submittedName>
</protein>
<sequence length="42" mass="5211">MMKTVIVTKLKRLRLKKSRLLRLRKILSKMMTLFFLMKRFVL</sequence>
<reference evidence="2" key="1">
    <citation type="journal article" date="2021" name="Proc. Natl. Acad. Sci. U.S.A.">
        <title>A Catalog of Tens of Thousands of Viruses from Human Metagenomes Reveals Hidden Associations with Chronic Diseases.</title>
        <authorList>
            <person name="Tisza M.J."/>
            <person name="Buck C.B."/>
        </authorList>
    </citation>
    <scope>NUCLEOTIDE SEQUENCE</scope>
    <source>
        <strain evidence="2">CtbEa13</strain>
    </source>
</reference>
<feature type="transmembrane region" description="Helical" evidence="1">
    <location>
        <begin position="21"/>
        <end position="41"/>
    </location>
</feature>
<keyword evidence="1" id="KW-0812">Transmembrane</keyword>
<accession>A0A8S5VBP4</accession>
<proteinExistence type="predicted"/>
<keyword evidence="1" id="KW-0472">Membrane</keyword>
<evidence type="ECO:0000313" key="2">
    <source>
        <dbReference type="EMBL" id="DAG04023.1"/>
    </source>
</evidence>
<keyword evidence="1" id="KW-1133">Transmembrane helix</keyword>
<evidence type="ECO:0000256" key="1">
    <source>
        <dbReference type="SAM" id="Phobius"/>
    </source>
</evidence>
<name>A0A8S5VBP4_9CAUD</name>
<organism evidence="2">
    <name type="scientific">Myoviridae sp. ctbEa13</name>
    <dbReference type="NCBI Taxonomy" id="2825136"/>
    <lineage>
        <taxon>Viruses</taxon>
        <taxon>Duplodnaviria</taxon>
        <taxon>Heunggongvirae</taxon>
        <taxon>Uroviricota</taxon>
        <taxon>Caudoviricetes</taxon>
    </lineage>
</organism>